<organism evidence="6 7">
    <name type="scientific">Albula glossodonta</name>
    <name type="common">roundjaw bonefish</name>
    <dbReference type="NCBI Taxonomy" id="121402"/>
    <lineage>
        <taxon>Eukaryota</taxon>
        <taxon>Metazoa</taxon>
        <taxon>Chordata</taxon>
        <taxon>Craniata</taxon>
        <taxon>Vertebrata</taxon>
        <taxon>Euteleostomi</taxon>
        <taxon>Actinopterygii</taxon>
        <taxon>Neopterygii</taxon>
        <taxon>Teleostei</taxon>
        <taxon>Albuliformes</taxon>
        <taxon>Albulidae</taxon>
        <taxon>Albula</taxon>
    </lineage>
</organism>
<evidence type="ECO:0000256" key="4">
    <source>
        <dbReference type="ARBA" id="ARBA00023014"/>
    </source>
</evidence>
<evidence type="ECO:0000256" key="1">
    <source>
        <dbReference type="ARBA" id="ARBA00022714"/>
    </source>
</evidence>
<evidence type="ECO:0000256" key="3">
    <source>
        <dbReference type="ARBA" id="ARBA00023004"/>
    </source>
</evidence>
<evidence type="ECO:0000259" key="5">
    <source>
        <dbReference type="PROSITE" id="PS51085"/>
    </source>
</evidence>
<proteinExistence type="predicted"/>
<dbReference type="EMBL" id="JAFBMS010000060">
    <property type="protein sequence ID" value="KAG9338907.1"/>
    <property type="molecule type" value="Genomic_DNA"/>
</dbReference>
<dbReference type="GO" id="GO:0140647">
    <property type="term" value="P:P450-containing electron transport chain"/>
    <property type="evidence" value="ECO:0007669"/>
    <property type="project" value="InterPro"/>
</dbReference>
<dbReference type="GO" id="GO:0005739">
    <property type="term" value="C:mitochondrion"/>
    <property type="evidence" value="ECO:0007669"/>
    <property type="project" value="TreeGrafter"/>
</dbReference>
<sequence length="179" mass="19480">MARRVKVCSLFSSLASRMPVPKNAGVPTLGLNHPWALNGSLCRTFSTHHILFCAPKGNSPEEISVHFVNQNGDKTTTSVTDGVSLLDVVINKNIDISGFGACEGVLSCSTCHLIFEQNIYDKLGPMEAEEMDMLDLAYGVTKTSRLGCQVRVQKWMDGMTVFAPKDQNELRDSGSAGKQ</sequence>
<accession>A0A8T2NRD7</accession>
<dbReference type="OrthoDB" id="268593at2759"/>
<dbReference type="PANTHER" id="PTHR23426">
    <property type="entry name" value="FERREDOXIN/ADRENODOXIN"/>
    <property type="match status" value="1"/>
</dbReference>
<dbReference type="Proteomes" id="UP000824540">
    <property type="component" value="Unassembled WGS sequence"/>
</dbReference>
<dbReference type="InterPro" id="IPR001055">
    <property type="entry name" value="Adrenodoxin-like"/>
</dbReference>
<dbReference type="Pfam" id="PF00111">
    <property type="entry name" value="Fer2"/>
    <property type="match status" value="1"/>
</dbReference>
<dbReference type="GO" id="GO:0046872">
    <property type="term" value="F:metal ion binding"/>
    <property type="evidence" value="ECO:0007669"/>
    <property type="project" value="UniProtKB-KW"/>
</dbReference>
<evidence type="ECO:0000313" key="6">
    <source>
        <dbReference type="EMBL" id="KAG9338907.1"/>
    </source>
</evidence>
<gene>
    <name evidence="6" type="ORF">JZ751_024297</name>
</gene>
<dbReference type="InterPro" id="IPR036010">
    <property type="entry name" value="2Fe-2S_ferredoxin-like_sf"/>
</dbReference>
<dbReference type="PRINTS" id="PR00355">
    <property type="entry name" value="ADRENODOXIN"/>
</dbReference>
<dbReference type="Gene3D" id="3.10.20.30">
    <property type="match status" value="1"/>
</dbReference>
<keyword evidence="3" id="KW-0408">Iron</keyword>
<dbReference type="GO" id="GO:0009055">
    <property type="term" value="F:electron transfer activity"/>
    <property type="evidence" value="ECO:0007669"/>
    <property type="project" value="TreeGrafter"/>
</dbReference>
<dbReference type="InterPro" id="IPR012675">
    <property type="entry name" value="Beta-grasp_dom_sf"/>
</dbReference>
<name>A0A8T2NRD7_9TELE</name>
<dbReference type="AlphaFoldDB" id="A0A8T2NRD7"/>
<evidence type="ECO:0000313" key="7">
    <source>
        <dbReference type="Proteomes" id="UP000824540"/>
    </source>
</evidence>
<dbReference type="PANTHER" id="PTHR23426:SF73">
    <property type="entry name" value="FERREDOXIN 1B"/>
    <property type="match status" value="1"/>
</dbReference>
<dbReference type="GO" id="GO:0051537">
    <property type="term" value="F:2 iron, 2 sulfur cluster binding"/>
    <property type="evidence" value="ECO:0007669"/>
    <property type="project" value="UniProtKB-KW"/>
</dbReference>
<dbReference type="SUPFAM" id="SSF54292">
    <property type="entry name" value="2Fe-2S ferredoxin-like"/>
    <property type="match status" value="1"/>
</dbReference>
<feature type="domain" description="2Fe-2S ferredoxin-type" evidence="5">
    <location>
        <begin position="63"/>
        <end position="167"/>
    </location>
</feature>
<keyword evidence="1" id="KW-0001">2Fe-2S</keyword>
<reference evidence="6" key="1">
    <citation type="thesis" date="2021" institute="BYU ScholarsArchive" country="Provo, UT, USA">
        <title>Applications of and Algorithms for Genome Assembly and Genomic Analyses with an Emphasis on Marine Teleosts.</title>
        <authorList>
            <person name="Pickett B.D."/>
        </authorList>
    </citation>
    <scope>NUCLEOTIDE SEQUENCE</scope>
    <source>
        <strain evidence="6">HI-2016</strain>
    </source>
</reference>
<keyword evidence="2" id="KW-0479">Metal-binding</keyword>
<comment type="caution">
    <text evidence="6">The sequence shown here is derived from an EMBL/GenBank/DDBJ whole genome shotgun (WGS) entry which is preliminary data.</text>
</comment>
<evidence type="ECO:0000256" key="2">
    <source>
        <dbReference type="ARBA" id="ARBA00022723"/>
    </source>
</evidence>
<dbReference type="PROSITE" id="PS51085">
    <property type="entry name" value="2FE2S_FER_2"/>
    <property type="match status" value="1"/>
</dbReference>
<dbReference type="InterPro" id="IPR001041">
    <property type="entry name" value="2Fe-2S_ferredoxin-type"/>
</dbReference>
<keyword evidence="7" id="KW-1185">Reference proteome</keyword>
<keyword evidence="4" id="KW-0411">Iron-sulfur</keyword>
<protein>
    <recommendedName>
        <fullName evidence="5">2Fe-2S ferredoxin-type domain-containing protein</fullName>
    </recommendedName>
</protein>
<dbReference type="CDD" id="cd00207">
    <property type="entry name" value="fer2"/>
    <property type="match status" value="1"/>
</dbReference>